<dbReference type="AlphaFoldDB" id="A2RWK4"/>
<dbReference type="KEGG" id="bml:BMA10229_0248"/>
<protein>
    <submittedName>
        <fullName evidence="2">Uncharacterized protein</fullName>
    </submittedName>
</protein>
<evidence type="ECO:0000313" key="2">
    <source>
        <dbReference type="EMBL" id="ABN00286.1"/>
    </source>
</evidence>
<proteinExistence type="predicted"/>
<dbReference type="HOGENOM" id="CLU_3197069_0_0_4"/>
<name>A2RWK4_BURM9</name>
<reference evidence="2 3" key="1">
    <citation type="submission" date="2007-01" db="EMBL/GenBank/DDBJ databases">
        <authorList>
            <person name="DeShazer D."/>
            <person name="Woods D.E."/>
            <person name="Nierman W.C."/>
        </authorList>
    </citation>
    <scope>NUCLEOTIDE SEQUENCE [LARGE SCALE GENOMIC DNA]</scope>
    <source>
        <strain evidence="2 3">NCTC 10229</strain>
    </source>
</reference>
<organism evidence="2 3">
    <name type="scientific">Burkholderia mallei (strain NCTC 10229)</name>
    <dbReference type="NCBI Taxonomy" id="412022"/>
    <lineage>
        <taxon>Bacteria</taxon>
        <taxon>Pseudomonadati</taxon>
        <taxon>Pseudomonadota</taxon>
        <taxon>Betaproteobacteria</taxon>
        <taxon>Burkholderiales</taxon>
        <taxon>Burkholderiaceae</taxon>
        <taxon>Burkholderia</taxon>
        <taxon>pseudomallei group</taxon>
    </lineage>
</organism>
<dbReference type="Proteomes" id="UP000002283">
    <property type="component" value="Chromosome II"/>
</dbReference>
<gene>
    <name evidence="2" type="ordered locus">BMA10229_0248</name>
</gene>
<evidence type="ECO:0000256" key="1">
    <source>
        <dbReference type="SAM" id="MobiDB-lite"/>
    </source>
</evidence>
<dbReference type="EMBL" id="CP000545">
    <property type="protein sequence ID" value="ABN00286.1"/>
    <property type="molecule type" value="Genomic_DNA"/>
</dbReference>
<evidence type="ECO:0000313" key="3">
    <source>
        <dbReference type="Proteomes" id="UP000002283"/>
    </source>
</evidence>
<accession>A2RWK4</accession>
<sequence length="45" mass="4883">MRGGGACARECATPRCSGDEAPRARGASGRGRRAARWRAMQKYDE</sequence>
<feature type="region of interest" description="Disordered" evidence="1">
    <location>
        <begin position="11"/>
        <end position="45"/>
    </location>
</feature>